<reference evidence="1 2" key="1">
    <citation type="journal article" date="2019" name="Nat. Ecol. Evol.">
        <title>Megaphylogeny resolves global patterns of mushroom evolution.</title>
        <authorList>
            <person name="Varga T."/>
            <person name="Krizsan K."/>
            <person name="Foldi C."/>
            <person name="Dima B."/>
            <person name="Sanchez-Garcia M."/>
            <person name="Sanchez-Ramirez S."/>
            <person name="Szollosi G.J."/>
            <person name="Szarkandi J.G."/>
            <person name="Papp V."/>
            <person name="Albert L."/>
            <person name="Andreopoulos W."/>
            <person name="Angelini C."/>
            <person name="Antonin V."/>
            <person name="Barry K.W."/>
            <person name="Bougher N.L."/>
            <person name="Buchanan P."/>
            <person name="Buyck B."/>
            <person name="Bense V."/>
            <person name="Catcheside P."/>
            <person name="Chovatia M."/>
            <person name="Cooper J."/>
            <person name="Damon W."/>
            <person name="Desjardin D."/>
            <person name="Finy P."/>
            <person name="Geml J."/>
            <person name="Haridas S."/>
            <person name="Hughes K."/>
            <person name="Justo A."/>
            <person name="Karasinski D."/>
            <person name="Kautmanova I."/>
            <person name="Kiss B."/>
            <person name="Kocsube S."/>
            <person name="Kotiranta H."/>
            <person name="LaButti K.M."/>
            <person name="Lechner B.E."/>
            <person name="Liimatainen K."/>
            <person name="Lipzen A."/>
            <person name="Lukacs Z."/>
            <person name="Mihaltcheva S."/>
            <person name="Morgado L.N."/>
            <person name="Niskanen T."/>
            <person name="Noordeloos M.E."/>
            <person name="Ohm R.A."/>
            <person name="Ortiz-Santana B."/>
            <person name="Ovrebo C."/>
            <person name="Racz N."/>
            <person name="Riley R."/>
            <person name="Savchenko A."/>
            <person name="Shiryaev A."/>
            <person name="Soop K."/>
            <person name="Spirin V."/>
            <person name="Szebenyi C."/>
            <person name="Tomsovsky M."/>
            <person name="Tulloss R.E."/>
            <person name="Uehling J."/>
            <person name="Grigoriev I.V."/>
            <person name="Vagvolgyi C."/>
            <person name="Papp T."/>
            <person name="Martin F.M."/>
            <person name="Miettinen O."/>
            <person name="Hibbett D.S."/>
            <person name="Nagy L.G."/>
        </authorList>
    </citation>
    <scope>NUCLEOTIDE SEQUENCE [LARGE SCALE GENOMIC DNA]</scope>
    <source>
        <strain evidence="1 2">FP101781</strain>
    </source>
</reference>
<sequence>ILSITCDNASANDTMIDALVALIARFPGQKNRVRCFAHIINLVVKIILRQFD</sequence>
<accession>A0A4Y7RCI1</accession>
<feature type="non-terminal residue" evidence="1">
    <location>
        <position position="52"/>
    </location>
</feature>
<evidence type="ECO:0000313" key="2">
    <source>
        <dbReference type="Proteomes" id="UP000298030"/>
    </source>
</evidence>
<protein>
    <recommendedName>
        <fullName evidence="3">DUF659 domain-containing protein</fullName>
    </recommendedName>
</protein>
<feature type="non-terminal residue" evidence="1">
    <location>
        <position position="1"/>
    </location>
</feature>
<keyword evidence="2" id="KW-1185">Reference proteome</keyword>
<dbReference type="AlphaFoldDB" id="A0A4Y7RCI1"/>
<name>A0A4Y7RCI1_COPMI</name>
<organism evidence="1 2">
    <name type="scientific">Coprinellus micaceus</name>
    <name type="common">Glistening ink-cap mushroom</name>
    <name type="synonym">Coprinus micaceus</name>
    <dbReference type="NCBI Taxonomy" id="71717"/>
    <lineage>
        <taxon>Eukaryota</taxon>
        <taxon>Fungi</taxon>
        <taxon>Dikarya</taxon>
        <taxon>Basidiomycota</taxon>
        <taxon>Agaricomycotina</taxon>
        <taxon>Agaricomycetes</taxon>
        <taxon>Agaricomycetidae</taxon>
        <taxon>Agaricales</taxon>
        <taxon>Agaricineae</taxon>
        <taxon>Psathyrellaceae</taxon>
        <taxon>Coprinellus</taxon>
    </lineage>
</organism>
<gene>
    <name evidence="1" type="ORF">FA13DRAFT_1572557</name>
</gene>
<dbReference type="Proteomes" id="UP000298030">
    <property type="component" value="Unassembled WGS sequence"/>
</dbReference>
<proteinExistence type="predicted"/>
<evidence type="ECO:0000313" key="1">
    <source>
        <dbReference type="EMBL" id="TEB06441.1"/>
    </source>
</evidence>
<evidence type="ECO:0008006" key="3">
    <source>
        <dbReference type="Google" id="ProtNLM"/>
    </source>
</evidence>
<dbReference type="OrthoDB" id="2748837at2759"/>
<dbReference type="EMBL" id="QPFP01000557">
    <property type="protein sequence ID" value="TEB06441.1"/>
    <property type="molecule type" value="Genomic_DNA"/>
</dbReference>
<comment type="caution">
    <text evidence="1">The sequence shown here is derived from an EMBL/GenBank/DDBJ whole genome shotgun (WGS) entry which is preliminary data.</text>
</comment>